<evidence type="ECO:0000313" key="2">
    <source>
        <dbReference type="Proteomes" id="UP001174909"/>
    </source>
</evidence>
<organism evidence="1 2">
    <name type="scientific">Geodia barretti</name>
    <name type="common">Barrett's horny sponge</name>
    <dbReference type="NCBI Taxonomy" id="519541"/>
    <lineage>
        <taxon>Eukaryota</taxon>
        <taxon>Metazoa</taxon>
        <taxon>Porifera</taxon>
        <taxon>Demospongiae</taxon>
        <taxon>Heteroscleromorpha</taxon>
        <taxon>Tetractinellida</taxon>
        <taxon>Astrophorina</taxon>
        <taxon>Geodiidae</taxon>
        <taxon>Geodia</taxon>
    </lineage>
</organism>
<accession>A0AA35RVN8</accession>
<sequence>MVNWSMRGEGWVNKTRGACTGEGWVNKTRGACAGGG</sequence>
<evidence type="ECO:0000313" key="1">
    <source>
        <dbReference type="EMBL" id="CAI8018067.1"/>
    </source>
</evidence>
<dbReference type="Proteomes" id="UP001174909">
    <property type="component" value="Unassembled WGS sequence"/>
</dbReference>
<keyword evidence="2" id="KW-1185">Reference proteome</keyword>
<comment type="caution">
    <text evidence="1">The sequence shown here is derived from an EMBL/GenBank/DDBJ whole genome shotgun (WGS) entry which is preliminary data.</text>
</comment>
<gene>
    <name evidence="1" type="ORF">GBAR_LOCUS10908</name>
</gene>
<reference evidence="1" key="1">
    <citation type="submission" date="2023-03" db="EMBL/GenBank/DDBJ databases">
        <authorList>
            <person name="Steffen K."/>
            <person name="Cardenas P."/>
        </authorList>
    </citation>
    <scope>NUCLEOTIDE SEQUENCE</scope>
</reference>
<dbReference type="AlphaFoldDB" id="A0AA35RVN8"/>
<dbReference type="EMBL" id="CASHTH010001685">
    <property type="protein sequence ID" value="CAI8018067.1"/>
    <property type="molecule type" value="Genomic_DNA"/>
</dbReference>
<protein>
    <submittedName>
        <fullName evidence="1">Uncharacterized protein</fullName>
    </submittedName>
</protein>
<name>A0AA35RVN8_GEOBA</name>
<proteinExistence type="predicted"/>